<name>A0A8B6F3G1_MYTGA</name>
<reference evidence="2" key="1">
    <citation type="submission" date="2018-11" db="EMBL/GenBank/DDBJ databases">
        <authorList>
            <person name="Alioto T."/>
            <person name="Alioto T."/>
        </authorList>
    </citation>
    <scope>NUCLEOTIDE SEQUENCE</scope>
</reference>
<protein>
    <submittedName>
        <fullName evidence="2">Uncharacterized protein</fullName>
    </submittedName>
</protein>
<sequence>MGNDLQYMTSVPNLCRGLSESIQNKIFGLGTNDSCNQDNSDSLNRNTFINNGLNTSTETTDRNNHDTFIPCTLMKTLHKSDRSEKEKVNQENVKRKEKIPRTSTPTSKISKPKSDVNRSSSIQSSVCYGGKKQLNSCTGATTGLIPNKPIDNLREWSPCSDVSNASSCGSYKV</sequence>
<feature type="compositionally biased region" description="Basic and acidic residues" evidence="1">
    <location>
        <begin position="79"/>
        <end position="94"/>
    </location>
</feature>
<evidence type="ECO:0000256" key="1">
    <source>
        <dbReference type="SAM" id="MobiDB-lite"/>
    </source>
</evidence>
<evidence type="ECO:0000313" key="3">
    <source>
        <dbReference type="Proteomes" id="UP000596742"/>
    </source>
</evidence>
<keyword evidence="3" id="KW-1185">Reference proteome</keyword>
<organism evidence="2 3">
    <name type="scientific">Mytilus galloprovincialis</name>
    <name type="common">Mediterranean mussel</name>
    <dbReference type="NCBI Taxonomy" id="29158"/>
    <lineage>
        <taxon>Eukaryota</taxon>
        <taxon>Metazoa</taxon>
        <taxon>Spiralia</taxon>
        <taxon>Lophotrochozoa</taxon>
        <taxon>Mollusca</taxon>
        <taxon>Bivalvia</taxon>
        <taxon>Autobranchia</taxon>
        <taxon>Pteriomorphia</taxon>
        <taxon>Mytilida</taxon>
        <taxon>Mytiloidea</taxon>
        <taxon>Mytilidae</taxon>
        <taxon>Mytilinae</taxon>
        <taxon>Mytilus</taxon>
    </lineage>
</organism>
<evidence type="ECO:0000313" key="2">
    <source>
        <dbReference type="EMBL" id="VDI43973.1"/>
    </source>
</evidence>
<dbReference type="AlphaFoldDB" id="A0A8B6F3G1"/>
<accession>A0A8B6F3G1</accession>
<dbReference type="Proteomes" id="UP000596742">
    <property type="component" value="Unassembled WGS sequence"/>
</dbReference>
<comment type="caution">
    <text evidence="2">The sequence shown here is derived from an EMBL/GenBank/DDBJ whole genome shotgun (WGS) entry which is preliminary data.</text>
</comment>
<dbReference type="EMBL" id="UYJE01006205">
    <property type="protein sequence ID" value="VDI43973.1"/>
    <property type="molecule type" value="Genomic_DNA"/>
</dbReference>
<proteinExistence type="predicted"/>
<feature type="region of interest" description="Disordered" evidence="1">
    <location>
        <begin position="79"/>
        <end position="122"/>
    </location>
</feature>
<gene>
    <name evidence="2" type="ORF">MGAL_10B038226</name>
</gene>